<comment type="caution">
    <text evidence="3">The sequence shown here is derived from an EMBL/GenBank/DDBJ whole genome shotgun (WGS) entry which is preliminary data.</text>
</comment>
<accession>A0ABV2LAV3</accession>
<keyword evidence="2" id="KW-0732">Signal</keyword>
<keyword evidence="4" id="KW-1185">Reference proteome</keyword>
<feature type="region of interest" description="Disordered" evidence="1">
    <location>
        <begin position="34"/>
        <end position="73"/>
    </location>
</feature>
<evidence type="ECO:0000313" key="3">
    <source>
        <dbReference type="EMBL" id="MET3693855.1"/>
    </source>
</evidence>
<evidence type="ECO:0000256" key="2">
    <source>
        <dbReference type="SAM" id="SignalP"/>
    </source>
</evidence>
<organism evidence="3 4">
    <name type="scientific">Methylobacterium goesingense</name>
    <dbReference type="NCBI Taxonomy" id="243690"/>
    <lineage>
        <taxon>Bacteria</taxon>
        <taxon>Pseudomonadati</taxon>
        <taxon>Pseudomonadota</taxon>
        <taxon>Alphaproteobacteria</taxon>
        <taxon>Hyphomicrobiales</taxon>
        <taxon>Methylobacteriaceae</taxon>
        <taxon>Methylobacterium</taxon>
    </lineage>
</organism>
<proteinExistence type="predicted"/>
<protein>
    <submittedName>
        <fullName evidence="3">Uncharacterized protein</fullName>
    </submittedName>
</protein>
<name>A0ABV2LAV3_9HYPH</name>
<reference evidence="3 4" key="1">
    <citation type="submission" date="2024-06" db="EMBL/GenBank/DDBJ databases">
        <title>Genomic Encyclopedia of Type Strains, Phase IV (KMG-IV): sequencing the most valuable type-strain genomes for metagenomic binning, comparative biology and taxonomic classification.</title>
        <authorList>
            <person name="Goeker M."/>
        </authorList>
    </citation>
    <scope>NUCLEOTIDE SEQUENCE [LARGE SCALE GENOMIC DNA]</scope>
    <source>
        <strain evidence="3 4">DSM 21331</strain>
    </source>
</reference>
<feature type="compositionally biased region" description="Basic residues" evidence="1">
    <location>
        <begin position="55"/>
        <end position="73"/>
    </location>
</feature>
<sequence>MHRFPASRLAGCALAAALLTAGLFALTPAPRAQGSLIAPAGQPRVTAPGGLRGRAALRHKHKARHRMIRRHRR</sequence>
<dbReference type="RefSeq" id="WP_238279685.1">
    <property type="nucleotide sequence ID" value="NZ_BPQL01000065.1"/>
</dbReference>
<evidence type="ECO:0000313" key="4">
    <source>
        <dbReference type="Proteomes" id="UP001549145"/>
    </source>
</evidence>
<feature type="chain" id="PRO_5045295699" evidence="2">
    <location>
        <begin position="26"/>
        <end position="73"/>
    </location>
</feature>
<dbReference type="Proteomes" id="UP001549145">
    <property type="component" value="Unassembled WGS sequence"/>
</dbReference>
<gene>
    <name evidence="3" type="ORF">ABID43_003409</name>
</gene>
<dbReference type="EMBL" id="JBEPMM010000010">
    <property type="protein sequence ID" value="MET3693855.1"/>
    <property type="molecule type" value="Genomic_DNA"/>
</dbReference>
<feature type="signal peptide" evidence="2">
    <location>
        <begin position="1"/>
        <end position="25"/>
    </location>
</feature>
<evidence type="ECO:0000256" key="1">
    <source>
        <dbReference type="SAM" id="MobiDB-lite"/>
    </source>
</evidence>